<evidence type="ECO:0000313" key="3">
    <source>
        <dbReference type="Proteomes" id="UP000091820"/>
    </source>
</evidence>
<evidence type="ECO:0000256" key="1">
    <source>
        <dbReference type="SAM" id="Phobius"/>
    </source>
</evidence>
<keyword evidence="1" id="KW-0472">Membrane</keyword>
<feature type="transmembrane region" description="Helical" evidence="1">
    <location>
        <begin position="21"/>
        <end position="39"/>
    </location>
</feature>
<evidence type="ECO:0000313" key="2">
    <source>
        <dbReference type="EnsemblMetazoa" id="GBRI034869-PA"/>
    </source>
</evidence>
<reference evidence="2" key="2">
    <citation type="submission" date="2020-05" db="UniProtKB">
        <authorList>
            <consortium name="EnsemblMetazoa"/>
        </authorList>
    </citation>
    <scope>IDENTIFICATION</scope>
    <source>
        <strain evidence="2">IAEA</strain>
    </source>
</reference>
<dbReference type="Proteomes" id="UP000091820">
    <property type="component" value="Unassembled WGS sequence"/>
</dbReference>
<dbReference type="AlphaFoldDB" id="A0A1A9WWC5"/>
<accession>A0A1A9WWC5</accession>
<dbReference type="PROSITE" id="PS51257">
    <property type="entry name" value="PROKAR_LIPOPROTEIN"/>
    <property type="match status" value="1"/>
</dbReference>
<keyword evidence="1" id="KW-1133">Transmembrane helix</keyword>
<name>A0A1A9WWC5_9MUSC</name>
<reference evidence="3" key="1">
    <citation type="submission" date="2014-03" db="EMBL/GenBank/DDBJ databases">
        <authorList>
            <person name="Aksoy S."/>
            <person name="Warren W."/>
            <person name="Wilson R.K."/>
        </authorList>
    </citation>
    <scope>NUCLEOTIDE SEQUENCE [LARGE SCALE GENOMIC DNA]</scope>
    <source>
        <strain evidence="3">IAEA</strain>
    </source>
</reference>
<keyword evidence="1" id="KW-0812">Transmembrane</keyword>
<dbReference type="VEuPathDB" id="VectorBase:GBRI034869"/>
<dbReference type="EnsemblMetazoa" id="GBRI034869-RA">
    <property type="protein sequence ID" value="GBRI034869-PA"/>
    <property type="gene ID" value="GBRI034869"/>
</dbReference>
<keyword evidence="3" id="KW-1185">Reference proteome</keyword>
<organism evidence="2 3">
    <name type="scientific">Glossina brevipalpis</name>
    <dbReference type="NCBI Taxonomy" id="37001"/>
    <lineage>
        <taxon>Eukaryota</taxon>
        <taxon>Metazoa</taxon>
        <taxon>Ecdysozoa</taxon>
        <taxon>Arthropoda</taxon>
        <taxon>Hexapoda</taxon>
        <taxon>Insecta</taxon>
        <taxon>Pterygota</taxon>
        <taxon>Neoptera</taxon>
        <taxon>Endopterygota</taxon>
        <taxon>Diptera</taxon>
        <taxon>Brachycera</taxon>
        <taxon>Muscomorpha</taxon>
        <taxon>Hippoboscoidea</taxon>
        <taxon>Glossinidae</taxon>
        <taxon>Glossina</taxon>
    </lineage>
</organism>
<sequence length="104" mass="11837">MLESAAKKKPAQLKRHIINGYLLSVLIIISCCIHLYILLPKCFASDMILVNGSSTDGFKCAGNSYLKFHYKTARGNRPLEIISLFRYNVKFPNVTLNKELKIIY</sequence>
<proteinExistence type="predicted"/>
<protein>
    <submittedName>
        <fullName evidence="2">Uncharacterized protein</fullName>
    </submittedName>
</protein>